<feature type="transmembrane region" description="Helical" evidence="1">
    <location>
        <begin position="7"/>
        <end position="25"/>
    </location>
</feature>
<name>A0A6J7X0I7_9CAUD</name>
<keyword evidence="1" id="KW-1133">Transmembrane helix</keyword>
<keyword evidence="1" id="KW-0812">Transmembrane</keyword>
<gene>
    <name evidence="2" type="ORF">UFOVP386_13</name>
</gene>
<reference evidence="2" key="1">
    <citation type="submission" date="2020-05" db="EMBL/GenBank/DDBJ databases">
        <authorList>
            <person name="Chiriac C."/>
            <person name="Salcher M."/>
            <person name="Ghai R."/>
            <person name="Kavagutti S V."/>
        </authorList>
    </citation>
    <scope>NUCLEOTIDE SEQUENCE</scope>
</reference>
<keyword evidence="1" id="KW-0472">Membrane</keyword>
<accession>A0A6J7X0I7</accession>
<dbReference type="EMBL" id="LR798330">
    <property type="protein sequence ID" value="CAB5223946.1"/>
    <property type="molecule type" value="Genomic_DNA"/>
</dbReference>
<evidence type="ECO:0000313" key="2">
    <source>
        <dbReference type="EMBL" id="CAB5223946.1"/>
    </source>
</evidence>
<organism evidence="2">
    <name type="scientific">uncultured Caudovirales phage</name>
    <dbReference type="NCBI Taxonomy" id="2100421"/>
    <lineage>
        <taxon>Viruses</taxon>
        <taxon>Duplodnaviria</taxon>
        <taxon>Heunggongvirae</taxon>
        <taxon>Uroviricota</taxon>
        <taxon>Caudoviricetes</taxon>
        <taxon>Peduoviridae</taxon>
        <taxon>Maltschvirus</taxon>
        <taxon>Maltschvirus maltsch</taxon>
    </lineage>
</organism>
<protein>
    <submittedName>
        <fullName evidence="2">Uncharacterized protein</fullName>
    </submittedName>
</protein>
<sequence>MSKEINIAEGIVGTIASITLAIPLYHEEIEFIIRIMSGIFSISAGIFTMIAMYKKIKKYGNDNL</sequence>
<evidence type="ECO:0000256" key="1">
    <source>
        <dbReference type="SAM" id="Phobius"/>
    </source>
</evidence>
<feature type="transmembrane region" description="Helical" evidence="1">
    <location>
        <begin position="31"/>
        <end position="53"/>
    </location>
</feature>
<proteinExistence type="predicted"/>